<gene>
    <name evidence="2" type="ORF">J2S55_001893</name>
</gene>
<dbReference type="RefSeq" id="WP_306858794.1">
    <property type="nucleotide sequence ID" value="NZ_JAUSRB010000002.1"/>
</dbReference>
<dbReference type="InterPro" id="IPR007534">
    <property type="entry name" value="LuxE"/>
</dbReference>
<name>A0ABT9R1C6_9ACTN</name>
<proteinExistence type="predicted"/>
<dbReference type="InterPro" id="IPR042099">
    <property type="entry name" value="ANL_N_sf"/>
</dbReference>
<evidence type="ECO:0000259" key="1">
    <source>
        <dbReference type="Pfam" id="PF04443"/>
    </source>
</evidence>
<comment type="caution">
    <text evidence="2">The sequence shown here is derived from an EMBL/GenBank/DDBJ whole genome shotgun (WGS) entry which is preliminary data.</text>
</comment>
<feature type="domain" description="Acyl-protein synthetase LuxE" evidence="1">
    <location>
        <begin position="240"/>
        <end position="409"/>
    </location>
</feature>
<evidence type="ECO:0000313" key="3">
    <source>
        <dbReference type="Proteomes" id="UP001230426"/>
    </source>
</evidence>
<dbReference type="Pfam" id="PF04443">
    <property type="entry name" value="LuxE"/>
    <property type="match status" value="1"/>
</dbReference>
<dbReference type="EMBL" id="JAUSRB010000002">
    <property type="protein sequence ID" value="MDP9862627.1"/>
    <property type="molecule type" value="Genomic_DNA"/>
</dbReference>
<accession>A0ABT9R1C6</accession>
<evidence type="ECO:0000313" key="2">
    <source>
        <dbReference type="EMBL" id="MDP9862627.1"/>
    </source>
</evidence>
<protein>
    <recommendedName>
        <fullName evidence="1">Acyl-protein synthetase LuxE domain-containing protein</fullName>
    </recommendedName>
</protein>
<dbReference type="SUPFAM" id="SSF56801">
    <property type="entry name" value="Acetyl-CoA synthetase-like"/>
    <property type="match status" value="1"/>
</dbReference>
<sequence>MPGPNPRLTAVPDVQALLVCTRLWSTGAPIDEGAAARLREAVLVGNHRRYAAAIPAYAALVDESPAAPAVTVADIRDRFLVTDGLFKSYDPAWLEDAPAELTRWLGSIFTERLTDLDLATGDISQWRAALKRHGVYVTFSSGTGGRPSLVPRDRPTLAALRACSGVRLPWTLRAGTYDFLQLVTPGLGLGIQSGAAGLAAGAVRVHHLRAAPFDLRSLAGGPGPPGAPDHDAAADFLARSERPVLVFGTPAEVSDLIDHLASAGRHVRLLPGSQVVTGGGWKGRTAIRREELVEGVRDRLGVPPGRCVDTYSTSELNTVFLTCVNDRYHIPPCVEPVVVDDLLVPVDGDDVVGRLAVLDPFALSYPGSVVTGDAVRLRRDPCGCGLAGPTLAAPIVRAAGAGERGCATVEGGAG</sequence>
<keyword evidence="3" id="KW-1185">Reference proteome</keyword>
<dbReference type="Proteomes" id="UP001230426">
    <property type="component" value="Unassembled WGS sequence"/>
</dbReference>
<dbReference type="Gene3D" id="3.40.50.12780">
    <property type="entry name" value="N-terminal domain of ligase-like"/>
    <property type="match status" value="1"/>
</dbReference>
<organism evidence="2 3">
    <name type="scientific">Streptosporangium brasiliense</name>
    <dbReference type="NCBI Taxonomy" id="47480"/>
    <lineage>
        <taxon>Bacteria</taxon>
        <taxon>Bacillati</taxon>
        <taxon>Actinomycetota</taxon>
        <taxon>Actinomycetes</taxon>
        <taxon>Streptosporangiales</taxon>
        <taxon>Streptosporangiaceae</taxon>
        <taxon>Streptosporangium</taxon>
    </lineage>
</organism>
<reference evidence="2 3" key="1">
    <citation type="submission" date="2023-07" db="EMBL/GenBank/DDBJ databases">
        <title>Sequencing the genomes of 1000 actinobacteria strains.</title>
        <authorList>
            <person name="Klenk H.-P."/>
        </authorList>
    </citation>
    <scope>NUCLEOTIDE SEQUENCE [LARGE SCALE GENOMIC DNA]</scope>
    <source>
        <strain evidence="2 3">DSM 44109</strain>
    </source>
</reference>